<organism evidence="4">
    <name type="scientific">freshwater metagenome</name>
    <dbReference type="NCBI Taxonomy" id="449393"/>
    <lineage>
        <taxon>unclassified sequences</taxon>
        <taxon>metagenomes</taxon>
        <taxon>ecological metagenomes</taxon>
    </lineage>
</organism>
<protein>
    <submittedName>
        <fullName evidence="4">Unannotated protein</fullName>
    </submittedName>
</protein>
<gene>
    <name evidence="4" type="ORF">UFOPK2334_01188</name>
    <name evidence="5" type="ORF">UFOPK2870_00582</name>
    <name evidence="3" type="ORF">UFOPK4179_00701</name>
    <name evidence="6" type="ORF">UFOPK4293_01346</name>
</gene>
<evidence type="ECO:0000256" key="1">
    <source>
        <dbReference type="ARBA" id="ARBA00022801"/>
    </source>
</evidence>
<evidence type="ECO:0000313" key="4">
    <source>
        <dbReference type="EMBL" id="CAB4681232.1"/>
    </source>
</evidence>
<proteinExistence type="predicted"/>
<dbReference type="AlphaFoldDB" id="A0A6J6N4Z6"/>
<feature type="domain" description="AB hydrolase-1" evidence="2">
    <location>
        <begin position="57"/>
        <end position="182"/>
    </location>
</feature>
<dbReference type="SUPFAM" id="SSF53474">
    <property type="entry name" value="alpha/beta-Hydrolases"/>
    <property type="match status" value="1"/>
</dbReference>
<accession>A0A6J6N4Z6</accession>
<name>A0A6J6N4Z6_9ZZZZ</name>
<dbReference type="InterPro" id="IPR000639">
    <property type="entry name" value="Epox_hydrolase-like"/>
</dbReference>
<dbReference type="EMBL" id="CAEZXA010000118">
    <property type="protein sequence ID" value="CAB4681232.1"/>
    <property type="molecule type" value="Genomic_DNA"/>
</dbReference>
<evidence type="ECO:0000313" key="6">
    <source>
        <dbReference type="EMBL" id="CAB5055204.1"/>
    </source>
</evidence>
<keyword evidence="1" id="KW-0378">Hydrolase</keyword>
<dbReference type="GO" id="GO:0004301">
    <property type="term" value="F:epoxide hydrolase activity"/>
    <property type="evidence" value="ECO:0007669"/>
    <property type="project" value="TreeGrafter"/>
</dbReference>
<dbReference type="InterPro" id="IPR000073">
    <property type="entry name" value="AB_hydrolase_1"/>
</dbReference>
<sequence>MSLPERRIVPTVGEVVRTPESCFKNVVGYDWPVHEVTVGAGLQMAYVDAGPSDAKETMFLLHGEPMWGYLYHKMVTPLVAAGYRVIVPDLIGFGRSDKPTDELAYSYSGHVAWVRELIEKLNLQNLTFFGQDWGGLIGGRVVSEIPDRFARVVFSNTGLPRSGPSVPFITAQQPFDPQIMKDMMNMDWRATVNDDDSINADKVHALVEAGPAFYFLAWRMYAQEVKELTPSKIVQGWCLSKLPPESLAAYDAPYPAHEFSAGARRFPMLVPISADDPEREKGDAAWEVFNTFTKPVLTIWGDRCPFTYMEMGKQYREGIPGTQLPGINHKVYRASHFIQEDLGVEIAADIVDLIGVFPLVS</sequence>
<dbReference type="InterPro" id="IPR029058">
    <property type="entry name" value="AB_hydrolase_fold"/>
</dbReference>
<dbReference type="EMBL" id="CAEZZL010000033">
    <property type="protein sequence ID" value="CAB4759928.1"/>
    <property type="molecule type" value="Genomic_DNA"/>
</dbReference>
<dbReference type="EMBL" id="CAETWZ010000055">
    <property type="protein sequence ID" value="CAB4367908.1"/>
    <property type="molecule type" value="Genomic_DNA"/>
</dbReference>
<reference evidence="4" key="1">
    <citation type="submission" date="2020-05" db="EMBL/GenBank/DDBJ databases">
        <authorList>
            <person name="Chiriac C."/>
            <person name="Salcher M."/>
            <person name="Ghai R."/>
            <person name="Kavagutti S V."/>
        </authorList>
    </citation>
    <scope>NUCLEOTIDE SEQUENCE</scope>
</reference>
<dbReference type="PANTHER" id="PTHR42977:SF3">
    <property type="entry name" value="AB HYDROLASE-1 DOMAIN-CONTAINING PROTEIN"/>
    <property type="match status" value="1"/>
</dbReference>
<evidence type="ECO:0000259" key="2">
    <source>
        <dbReference type="Pfam" id="PF00561"/>
    </source>
</evidence>
<dbReference type="PRINTS" id="PR00111">
    <property type="entry name" value="ABHYDROLASE"/>
</dbReference>
<evidence type="ECO:0000313" key="3">
    <source>
        <dbReference type="EMBL" id="CAB4367908.1"/>
    </source>
</evidence>
<dbReference type="Gene3D" id="3.40.50.1820">
    <property type="entry name" value="alpha/beta hydrolase"/>
    <property type="match status" value="1"/>
</dbReference>
<dbReference type="EMBL" id="CAFBQH010000096">
    <property type="protein sequence ID" value="CAB5055204.1"/>
    <property type="molecule type" value="Genomic_DNA"/>
</dbReference>
<evidence type="ECO:0000313" key="5">
    <source>
        <dbReference type="EMBL" id="CAB4759928.1"/>
    </source>
</evidence>
<dbReference type="PANTHER" id="PTHR42977">
    <property type="entry name" value="HYDROLASE-RELATED"/>
    <property type="match status" value="1"/>
</dbReference>
<dbReference type="InterPro" id="IPR051340">
    <property type="entry name" value="Haloalkane_dehalogenase"/>
</dbReference>
<dbReference type="Pfam" id="PF00561">
    <property type="entry name" value="Abhydrolase_1"/>
    <property type="match status" value="1"/>
</dbReference>
<dbReference type="NCBIfam" id="NF002043">
    <property type="entry name" value="PRK00870.1"/>
    <property type="match status" value="1"/>
</dbReference>
<dbReference type="PRINTS" id="PR00412">
    <property type="entry name" value="EPOXHYDRLASE"/>
</dbReference>